<dbReference type="EMBL" id="JPRM01000008">
    <property type="protein sequence ID" value="KFF17765.1"/>
    <property type="molecule type" value="Genomic_DNA"/>
</dbReference>
<dbReference type="InterPro" id="IPR024229">
    <property type="entry name" value="DUF3781"/>
</dbReference>
<accession>A0A086AM51</accession>
<protein>
    <recommendedName>
        <fullName evidence="3">DUF3781 domain-containing protein</fullName>
    </recommendedName>
</protein>
<evidence type="ECO:0008006" key="3">
    <source>
        <dbReference type="Google" id="ProtNLM"/>
    </source>
</evidence>
<dbReference type="Pfam" id="PF12636">
    <property type="entry name" value="DUF3781"/>
    <property type="match status" value="1"/>
</dbReference>
<dbReference type="OrthoDB" id="1093942at2"/>
<organism evidence="1 2">
    <name type="scientific">Flavobacterium hydatis</name>
    <name type="common">Cytophaga aquatilis</name>
    <dbReference type="NCBI Taxonomy" id="991"/>
    <lineage>
        <taxon>Bacteria</taxon>
        <taxon>Pseudomonadati</taxon>
        <taxon>Bacteroidota</taxon>
        <taxon>Flavobacteriia</taxon>
        <taxon>Flavobacteriales</taxon>
        <taxon>Flavobacteriaceae</taxon>
        <taxon>Flavobacterium</taxon>
    </lineage>
</organism>
<comment type="caution">
    <text evidence="1">The sequence shown here is derived from an EMBL/GenBank/DDBJ whole genome shotgun (WGS) entry which is preliminary data.</text>
</comment>
<gene>
    <name evidence="1" type="ORF">IW20_07295</name>
</gene>
<reference evidence="1 2" key="1">
    <citation type="submission" date="2014-07" db="EMBL/GenBank/DDBJ databases">
        <title>Genome of Flavobacterium hydatis DSM 2063.</title>
        <authorList>
            <person name="Pipes S.E."/>
            <person name="Stropko S.J."/>
            <person name="Newman J.D."/>
        </authorList>
    </citation>
    <scope>NUCLEOTIDE SEQUENCE [LARGE SCALE GENOMIC DNA]</scope>
    <source>
        <strain evidence="1 2">DSM 2063</strain>
    </source>
</reference>
<dbReference type="Proteomes" id="UP000028712">
    <property type="component" value="Unassembled WGS sequence"/>
</dbReference>
<dbReference type="RefSeq" id="WP_051885618.1">
    <property type="nucleotide sequence ID" value="NZ_JBEWQG010000002.1"/>
</dbReference>
<dbReference type="AlphaFoldDB" id="A0A086AM51"/>
<dbReference type="eggNOG" id="ENOG502ZPD1">
    <property type="taxonomic scope" value="Bacteria"/>
</dbReference>
<sequence length="89" mass="10582">MIISKTAILNNLCYTELVYDRINKKLNSNFSKSEIETMLFDIIKETQEDYFHKNGKNYYVSNTENDIRITVNSYTYRIITVDQLTKVKK</sequence>
<dbReference type="STRING" id="991.IW20_07295"/>
<evidence type="ECO:0000313" key="1">
    <source>
        <dbReference type="EMBL" id="KFF17765.1"/>
    </source>
</evidence>
<evidence type="ECO:0000313" key="2">
    <source>
        <dbReference type="Proteomes" id="UP000028712"/>
    </source>
</evidence>
<proteinExistence type="predicted"/>
<name>A0A086AM51_FLAHY</name>